<dbReference type="AlphaFoldDB" id="M2PIF1"/>
<organism evidence="2 4">
    <name type="scientific">Amycolatopsis azurea DSM 43854</name>
    <dbReference type="NCBI Taxonomy" id="1238180"/>
    <lineage>
        <taxon>Bacteria</taxon>
        <taxon>Bacillati</taxon>
        <taxon>Actinomycetota</taxon>
        <taxon>Actinomycetes</taxon>
        <taxon>Pseudonocardiales</taxon>
        <taxon>Pseudonocardiaceae</taxon>
        <taxon>Amycolatopsis</taxon>
    </lineage>
</organism>
<protein>
    <submittedName>
        <fullName evidence="2">Uncharacterized protein</fullName>
    </submittedName>
</protein>
<name>M2PIF1_9PSEU</name>
<comment type="caution">
    <text evidence="2">The sequence shown here is derived from an EMBL/GenBank/DDBJ whole genome shotgun (WGS) entry which is preliminary data.</text>
</comment>
<dbReference type="Proteomes" id="UP000188551">
    <property type="component" value="Unassembled WGS sequence"/>
</dbReference>
<evidence type="ECO:0000313" key="3">
    <source>
        <dbReference type="EMBL" id="OOC07961.1"/>
    </source>
</evidence>
<feature type="region of interest" description="Disordered" evidence="1">
    <location>
        <begin position="76"/>
        <end position="95"/>
    </location>
</feature>
<dbReference type="EMBL" id="ANMG01000060">
    <property type="protein sequence ID" value="EMD24218.1"/>
    <property type="molecule type" value="Genomic_DNA"/>
</dbReference>
<dbReference type="EMBL" id="MUXN01000002">
    <property type="protein sequence ID" value="OOC07961.1"/>
    <property type="molecule type" value="Genomic_DNA"/>
</dbReference>
<dbReference type="PATRIC" id="fig|1238180.3.peg.6047"/>
<proteinExistence type="predicted"/>
<sequence length="150" mass="16288">MGAALTAVALLTTGCSGPGRIAVRQTADGAVEIIYAYCETPAIVRVEVVGSNGDTVLDEADPRYWRVDFPEPTGERRFVAGTVPPRGQEVTPWRRPGSEDELVAIVTFEGEKETYTHSAEFVPSQIANGRVVFDYKVRSPEDYAKVAPCP</sequence>
<accession>M2PIF1</accession>
<evidence type="ECO:0000256" key="1">
    <source>
        <dbReference type="SAM" id="MobiDB-lite"/>
    </source>
</evidence>
<reference evidence="2 4" key="1">
    <citation type="submission" date="2012-10" db="EMBL/GenBank/DDBJ databases">
        <title>Genome assembly of Amycolatopsis azurea DSM 43854.</title>
        <authorList>
            <person name="Khatri I."/>
            <person name="Kaur I."/>
            <person name="Subramanian S."/>
            <person name="Mayilraj S."/>
        </authorList>
    </citation>
    <scope>NUCLEOTIDE SEQUENCE [LARGE SCALE GENOMIC DNA]</scope>
    <source>
        <strain evidence="2 4">DSM 43854</strain>
    </source>
</reference>
<evidence type="ECO:0000313" key="5">
    <source>
        <dbReference type="Proteomes" id="UP000188551"/>
    </source>
</evidence>
<gene>
    <name evidence="3" type="ORF">B0293_03480</name>
    <name evidence="2" type="ORF">C791_6296</name>
</gene>
<reference evidence="3 5" key="2">
    <citation type="submission" date="2017-02" db="EMBL/GenBank/DDBJ databases">
        <title>Amycolatopsis azurea DSM 43854 draft genome.</title>
        <authorList>
            <person name="Mayilraj S."/>
        </authorList>
    </citation>
    <scope>NUCLEOTIDE SEQUENCE [LARGE SCALE GENOMIC DNA]</scope>
    <source>
        <strain evidence="3 5">DSM 43854</strain>
    </source>
</reference>
<evidence type="ECO:0000313" key="4">
    <source>
        <dbReference type="Proteomes" id="UP000014137"/>
    </source>
</evidence>
<keyword evidence="5" id="KW-1185">Reference proteome</keyword>
<dbReference type="Proteomes" id="UP000014137">
    <property type="component" value="Unassembled WGS sequence"/>
</dbReference>
<evidence type="ECO:0000313" key="2">
    <source>
        <dbReference type="EMBL" id="EMD24218.1"/>
    </source>
</evidence>